<keyword evidence="3" id="KW-1185">Reference proteome</keyword>
<protein>
    <submittedName>
        <fullName evidence="2">Uncharacterized protein</fullName>
    </submittedName>
</protein>
<evidence type="ECO:0000313" key="2">
    <source>
        <dbReference type="EMBL" id="PFH33581.1"/>
    </source>
</evidence>
<dbReference type="AlphaFoldDB" id="A0A2A9MBA5"/>
<reference evidence="2 3" key="1">
    <citation type="submission" date="2017-09" db="EMBL/GenBank/DDBJ databases">
        <title>Genome sequencing of Besnoitia besnoiti strain Bb-Ger1.</title>
        <authorList>
            <person name="Schares G."/>
            <person name="Venepally P."/>
            <person name="Lorenzi H.A."/>
        </authorList>
    </citation>
    <scope>NUCLEOTIDE SEQUENCE [LARGE SCALE GENOMIC DNA]</scope>
    <source>
        <strain evidence="2 3">Bb-Ger1</strain>
    </source>
</reference>
<feature type="compositionally biased region" description="Polar residues" evidence="1">
    <location>
        <begin position="242"/>
        <end position="259"/>
    </location>
</feature>
<dbReference type="GeneID" id="40312724"/>
<feature type="compositionally biased region" description="Low complexity" evidence="1">
    <location>
        <begin position="91"/>
        <end position="103"/>
    </location>
</feature>
<comment type="caution">
    <text evidence="2">The sequence shown here is derived from an EMBL/GenBank/DDBJ whole genome shotgun (WGS) entry which is preliminary data.</text>
</comment>
<dbReference type="KEGG" id="bbes:BESB_077980"/>
<dbReference type="EMBL" id="NWUJ01000008">
    <property type="protein sequence ID" value="PFH33581.1"/>
    <property type="molecule type" value="Genomic_DNA"/>
</dbReference>
<dbReference type="RefSeq" id="XP_029217590.1">
    <property type="nucleotide sequence ID" value="XM_029366159.1"/>
</dbReference>
<dbReference type="VEuPathDB" id="ToxoDB:BESB_077980"/>
<evidence type="ECO:0000313" key="3">
    <source>
        <dbReference type="Proteomes" id="UP000224006"/>
    </source>
</evidence>
<feature type="compositionally biased region" description="Basic and acidic residues" evidence="1">
    <location>
        <begin position="104"/>
        <end position="113"/>
    </location>
</feature>
<feature type="compositionally biased region" description="Basic and acidic residues" evidence="1">
    <location>
        <begin position="131"/>
        <end position="141"/>
    </location>
</feature>
<accession>A0A2A9MBA5</accession>
<dbReference type="Proteomes" id="UP000224006">
    <property type="component" value="Chromosome VII"/>
</dbReference>
<gene>
    <name evidence="2" type="ORF">BESB_077980</name>
</gene>
<evidence type="ECO:0000256" key="1">
    <source>
        <dbReference type="SAM" id="MobiDB-lite"/>
    </source>
</evidence>
<sequence>MFHYKTLLNPSEFSRYEQHEYGSLALYASHMVSSIRMRFFGVRRKKTRMSGKLFASGAPPRKGLGFRGLGTLEGAAAAPRSGGPEQFSAVSARRPPRGLLSLRRAAETKRDEAEAQEGETRGPPPPQSAGHEPKADEARSDIGEGRVARLSFSGARGGLCQIGAPGKGGGGASCACKASHLRLSFLGAFSAASWQGKAPQSVADRDRLFSLTFSLVVSLRHTETASPIIILSARMQQARTPSWLGASSQRTGVSPTITSGVGGRSR</sequence>
<name>A0A2A9MBA5_BESBE</name>
<organism evidence="2 3">
    <name type="scientific">Besnoitia besnoiti</name>
    <name type="common">Apicomplexan protozoan</name>
    <dbReference type="NCBI Taxonomy" id="94643"/>
    <lineage>
        <taxon>Eukaryota</taxon>
        <taxon>Sar</taxon>
        <taxon>Alveolata</taxon>
        <taxon>Apicomplexa</taxon>
        <taxon>Conoidasida</taxon>
        <taxon>Coccidia</taxon>
        <taxon>Eucoccidiorida</taxon>
        <taxon>Eimeriorina</taxon>
        <taxon>Sarcocystidae</taxon>
        <taxon>Besnoitia</taxon>
    </lineage>
</organism>
<feature type="region of interest" description="Disordered" evidence="1">
    <location>
        <begin position="242"/>
        <end position="266"/>
    </location>
</feature>
<feature type="region of interest" description="Disordered" evidence="1">
    <location>
        <begin position="75"/>
        <end position="141"/>
    </location>
</feature>
<proteinExistence type="predicted"/>